<dbReference type="KEGG" id="kak:Kalk_04905"/>
<feature type="domain" description="Cytochrome c" evidence="6">
    <location>
        <begin position="518"/>
        <end position="635"/>
    </location>
</feature>
<protein>
    <recommendedName>
        <fullName evidence="6">Cytochrome c domain-containing protein</fullName>
    </recommendedName>
</protein>
<keyword evidence="3 4" id="KW-0408">Iron</keyword>
<dbReference type="GO" id="GO:0020037">
    <property type="term" value="F:heme binding"/>
    <property type="evidence" value="ECO:0007669"/>
    <property type="project" value="InterPro"/>
</dbReference>
<dbReference type="InterPro" id="IPR009056">
    <property type="entry name" value="Cyt_c-like_dom"/>
</dbReference>
<dbReference type="Proteomes" id="UP000235116">
    <property type="component" value="Chromosome"/>
</dbReference>
<reference evidence="8" key="1">
    <citation type="submission" date="2017-08" db="EMBL/GenBank/DDBJ databases">
        <title>Direct submision.</title>
        <authorList>
            <person name="Kim S.-J."/>
            <person name="Rhee S.-K."/>
        </authorList>
    </citation>
    <scope>NUCLEOTIDE SEQUENCE [LARGE SCALE GENOMIC DNA]</scope>
    <source>
        <strain evidence="8">GI5</strain>
    </source>
</reference>
<name>A0A2K9LHF6_9GAMM</name>
<evidence type="ECO:0000256" key="1">
    <source>
        <dbReference type="ARBA" id="ARBA00022617"/>
    </source>
</evidence>
<evidence type="ECO:0000256" key="2">
    <source>
        <dbReference type="ARBA" id="ARBA00022723"/>
    </source>
</evidence>
<evidence type="ECO:0000313" key="7">
    <source>
        <dbReference type="EMBL" id="AUM11798.1"/>
    </source>
</evidence>
<dbReference type="PANTHER" id="PTHR30600">
    <property type="entry name" value="CYTOCHROME C PEROXIDASE-RELATED"/>
    <property type="match status" value="1"/>
</dbReference>
<dbReference type="AlphaFoldDB" id="A0A2K9LHF6"/>
<dbReference type="PROSITE" id="PS51257">
    <property type="entry name" value="PROKAR_LIPOPROTEIN"/>
    <property type="match status" value="1"/>
</dbReference>
<dbReference type="SUPFAM" id="SSF46626">
    <property type="entry name" value="Cytochrome c"/>
    <property type="match status" value="1"/>
</dbReference>
<feature type="region of interest" description="Disordered" evidence="5">
    <location>
        <begin position="30"/>
        <end position="55"/>
    </location>
</feature>
<dbReference type="PANTHER" id="PTHR30600:SF9">
    <property type="entry name" value="BLR7738 PROTEIN"/>
    <property type="match status" value="1"/>
</dbReference>
<evidence type="ECO:0000256" key="4">
    <source>
        <dbReference type="PROSITE-ProRule" id="PRU00433"/>
    </source>
</evidence>
<dbReference type="GO" id="GO:0046872">
    <property type="term" value="F:metal ion binding"/>
    <property type="evidence" value="ECO:0007669"/>
    <property type="project" value="UniProtKB-KW"/>
</dbReference>
<evidence type="ECO:0000259" key="6">
    <source>
        <dbReference type="PROSITE" id="PS51007"/>
    </source>
</evidence>
<evidence type="ECO:0000256" key="5">
    <source>
        <dbReference type="SAM" id="MobiDB-lite"/>
    </source>
</evidence>
<dbReference type="Pfam" id="PF21419">
    <property type="entry name" value="RoxA-like_Cyt-c"/>
    <property type="match status" value="1"/>
</dbReference>
<dbReference type="GO" id="GO:0004130">
    <property type="term" value="F:cytochrome-c peroxidase activity"/>
    <property type="evidence" value="ECO:0007669"/>
    <property type="project" value="TreeGrafter"/>
</dbReference>
<keyword evidence="2 4" id="KW-0479">Metal-binding</keyword>
<dbReference type="OrthoDB" id="417271at2"/>
<organism evidence="7 8">
    <name type="scientific">Ketobacter alkanivorans</name>
    <dbReference type="NCBI Taxonomy" id="1917421"/>
    <lineage>
        <taxon>Bacteria</taxon>
        <taxon>Pseudomonadati</taxon>
        <taxon>Pseudomonadota</taxon>
        <taxon>Gammaproteobacteria</taxon>
        <taxon>Pseudomonadales</taxon>
        <taxon>Ketobacteraceae</taxon>
        <taxon>Ketobacter</taxon>
    </lineage>
</organism>
<sequence>MKKTYPTIFKVILVFLVVFSGVLSGCGGDYSGDERSGQDVSAELNPAGSDSNEPDDSAVLTAYFVQNIEPQMDYCGVCHSPGGVADTDEGRRFTLLSGQSHYVSFEQAWLALGGGVERNPLVTENSDPSEPHTGGKTWGVDSGAYSHVVTLLSCWDQPDDCPLTAGPVPEVPPVPPVSGLPLLGSSHGNHLWNQFCESNSDATELPADPRTLVQAGVNQGKAVHFNAYFEDCHVNLPEREQAPKTCGEYKARVAAGDYFANQRAAMTDLSISANALNSLWKQWGLRERPANFDQLLTERYGFNPAPYANPYPLPDEDPVNSSGGSGQLPMGLIQGRDEDGNFNGKISMNCYICHGGQIGYAQEGEGLGPIPGMGNTNTDMMIFMRDISKGLIGGLLPVSLNNTRGTSNAVGAFDLLTLIWDVDTLSLAPNPIKLPFNHSYHGNQDMPNWWNTSHRPRKFFDGGVSVDSTRIDMAAADQVNLLQSGARRRAVTEEHDQDLQAYVDAQVAPVFPAEVDQSLAEQGAIIFHNKNLWADNHNVDIPQPEGNGSCAGCHGVYSPRYVHDEAFLEHPALEGVASYLVPLDIIGTDPARAVSISAQVRAVFRSTWWGYPDGVDGYIPPEDKGALEEYIDDFASPIINPNGRPLQGACGWIEEVGYLAPPLYGVWASSPYLHNGSVPTLRQVLKPEERPAIWRRYDSPVEGRVKGYDMSLASYDLEDQVGWKYHEYCSRLDSTPEECSGDNRVINNLLYRWLDSLKDDIWILGYLSKPYGTQAQIDRRKIFNTHDFSNSNSGHEFTQVLNEIETRAVVEYLKTL</sequence>
<dbReference type="SMR" id="A0A2K9LHF6"/>
<accession>A0A2K9LHF6</accession>
<dbReference type="RefSeq" id="WP_101893137.1">
    <property type="nucleotide sequence ID" value="NZ_CP022684.1"/>
</dbReference>
<proteinExistence type="predicted"/>
<gene>
    <name evidence="7" type="ORF">Kalk_04905</name>
</gene>
<dbReference type="EMBL" id="CP022684">
    <property type="protein sequence ID" value="AUM11798.1"/>
    <property type="molecule type" value="Genomic_DNA"/>
</dbReference>
<dbReference type="InterPro" id="IPR036909">
    <property type="entry name" value="Cyt_c-like_dom_sf"/>
</dbReference>
<evidence type="ECO:0000313" key="8">
    <source>
        <dbReference type="Proteomes" id="UP000235116"/>
    </source>
</evidence>
<dbReference type="InterPro" id="IPR051395">
    <property type="entry name" value="Cytochrome_c_Peroxidase/MauG"/>
</dbReference>
<dbReference type="PROSITE" id="PS51007">
    <property type="entry name" value="CYTC"/>
    <property type="match status" value="1"/>
</dbReference>
<keyword evidence="8" id="KW-1185">Reference proteome</keyword>
<dbReference type="Gene3D" id="1.10.760.10">
    <property type="entry name" value="Cytochrome c-like domain"/>
    <property type="match status" value="1"/>
</dbReference>
<dbReference type="GO" id="GO:0009055">
    <property type="term" value="F:electron transfer activity"/>
    <property type="evidence" value="ECO:0007669"/>
    <property type="project" value="InterPro"/>
</dbReference>
<evidence type="ECO:0000256" key="3">
    <source>
        <dbReference type="ARBA" id="ARBA00023004"/>
    </source>
</evidence>
<keyword evidence="1 4" id="KW-0349">Heme</keyword>